<evidence type="ECO:0000313" key="1">
    <source>
        <dbReference type="EMBL" id="PMS19290.1"/>
    </source>
</evidence>
<comment type="caution">
    <text evidence="1">The sequence shown here is derived from an EMBL/GenBank/DDBJ whole genome shotgun (WGS) entry which is preliminary data.</text>
</comment>
<proteinExistence type="predicted"/>
<gene>
    <name evidence="1" type="ORF">C0Z19_21920</name>
</gene>
<sequence length="233" mass="25181">MIAPQKENGMLTFEEWRHTYADVFETDDAARAAWTAASNKGYSAGTQDTRELLAAHSAGAQGVLHTPQGWRLVPCVPTAEMVNAACPAGECIDHFDMKLAILAAMKAAPVCGKPQCEVVSKDTSDALQDSAYCAGLQAGFSFGQLDDNERLRKALESRDGYVKVLREQRAAHPQPMPQTNAARELIEAAKDVLANGHQHDVGGGDVFLGTCDSTERLQRALAEIERLDRAKGE</sequence>
<accession>A0A2N7VQ56</accession>
<name>A0A2N7VQ56_9BURK</name>
<dbReference type="Proteomes" id="UP000235347">
    <property type="component" value="Unassembled WGS sequence"/>
</dbReference>
<evidence type="ECO:0000313" key="2">
    <source>
        <dbReference type="Proteomes" id="UP000235347"/>
    </source>
</evidence>
<organism evidence="1 2">
    <name type="scientific">Trinickia soli</name>
    <dbReference type="NCBI Taxonomy" id="380675"/>
    <lineage>
        <taxon>Bacteria</taxon>
        <taxon>Pseudomonadati</taxon>
        <taxon>Pseudomonadota</taxon>
        <taxon>Betaproteobacteria</taxon>
        <taxon>Burkholderiales</taxon>
        <taxon>Burkholderiaceae</taxon>
        <taxon>Trinickia</taxon>
    </lineage>
</organism>
<reference evidence="1 2" key="1">
    <citation type="submission" date="2018-01" db="EMBL/GenBank/DDBJ databases">
        <title>Whole genome analyses suggest that Burkholderia sensu lato contains two further novel genera in the rhizoxinica-symbiotica group Mycetohabitans gen. nov., and Trinickia gen. nov.: implications for the evolution of diazotrophy and nodulation in the Burkholderiaceae.</title>
        <authorList>
            <person name="Estrada-de los Santos P."/>
            <person name="Palmer M."/>
            <person name="Chavez-Ramirez B."/>
            <person name="Beukes C."/>
            <person name="Steenkamp E.T."/>
            <person name="Hirsch A.M."/>
            <person name="Manyaka P."/>
            <person name="Maluk M."/>
            <person name="Lafos M."/>
            <person name="Crook M."/>
            <person name="Gross E."/>
            <person name="Simon M.F."/>
            <person name="Bueno dos Reis Junior F."/>
            <person name="Poole P.S."/>
            <person name="Venter S.N."/>
            <person name="James E.K."/>
        </authorList>
    </citation>
    <scope>NUCLEOTIDE SEQUENCE [LARGE SCALE GENOMIC DNA]</scope>
    <source>
        <strain evidence="1 2">GP25-8</strain>
    </source>
</reference>
<dbReference type="EMBL" id="PNYB01000022">
    <property type="protein sequence ID" value="PMS19290.1"/>
    <property type="molecule type" value="Genomic_DNA"/>
</dbReference>
<keyword evidence="2" id="KW-1185">Reference proteome</keyword>
<dbReference type="AlphaFoldDB" id="A0A2N7VQ56"/>
<protein>
    <submittedName>
        <fullName evidence="1">Uncharacterized protein</fullName>
    </submittedName>
</protein>